<keyword evidence="8" id="KW-1185">Reference proteome</keyword>
<comment type="similarity">
    <text evidence="1 5">Belongs to the flavin oxidoreductase frp family.</text>
</comment>
<sequence length="263" mass="28868">MTATDLRTPESTPVSNETLRSIMSHRTIRAFTPEPLPPELVTTLLEAARHAPTSSFQQQCTIIRVLDPQVREQLHQASGQPYVGGRAGELFVLVADLHRNAWLRERAGADLAPLETTNLFLQAVEDVLLAAQNMVVAAESLGLGTCYLGSLLGDPRLVISALQLPARTFPVVGLLVGHPAQDPQLKPRLPLSVTTAVDRYPHPADHADAFAEYDQLVQCYYDLREANRRVDSFSQQIASALGSGRASRSPVLEVLHEQRLCLR</sequence>
<evidence type="ECO:0000256" key="2">
    <source>
        <dbReference type="ARBA" id="ARBA00022630"/>
    </source>
</evidence>
<dbReference type="KEGG" id="awe:JG540_01315"/>
<organism evidence="7 8">
    <name type="scientific">Actinomyces weissii</name>
    <dbReference type="NCBI Taxonomy" id="675090"/>
    <lineage>
        <taxon>Bacteria</taxon>
        <taxon>Bacillati</taxon>
        <taxon>Actinomycetota</taxon>
        <taxon>Actinomycetes</taxon>
        <taxon>Actinomycetales</taxon>
        <taxon>Actinomycetaceae</taxon>
        <taxon>Actinomyces</taxon>
    </lineage>
</organism>
<reference evidence="7 8" key="1">
    <citation type="submission" date="2020-12" db="EMBL/GenBank/DDBJ databases">
        <authorList>
            <person name="Zhou J."/>
        </authorList>
    </citation>
    <scope>NUCLEOTIDE SEQUENCE [LARGE SCALE GENOMIC DNA]</scope>
    <source>
        <strain evidence="7 8">CCUG 61299</strain>
    </source>
</reference>
<evidence type="ECO:0000256" key="3">
    <source>
        <dbReference type="ARBA" id="ARBA00022643"/>
    </source>
</evidence>
<gene>
    <name evidence="7" type="ORF">JG540_01315</name>
</gene>
<dbReference type="InterPro" id="IPR000415">
    <property type="entry name" value="Nitroreductase-like"/>
</dbReference>
<dbReference type="SUPFAM" id="SSF55469">
    <property type="entry name" value="FMN-dependent nitroreductase-like"/>
    <property type="match status" value="1"/>
</dbReference>
<dbReference type="PANTHER" id="PTHR43425">
    <property type="entry name" value="OXYGEN-INSENSITIVE NADPH NITROREDUCTASE"/>
    <property type="match status" value="1"/>
</dbReference>
<evidence type="ECO:0000313" key="7">
    <source>
        <dbReference type="EMBL" id="QQM67570.1"/>
    </source>
</evidence>
<dbReference type="CDD" id="cd02146">
    <property type="entry name" value="NfsA-like"/>
    <property type="match status" value="1"/>
</dbReference>
<proteinExistence type="inferred from homology"/>
<dbReference type="InterPro" id="IPR029479">
    <property type="entry name" value="Nitroreductase"/>
</dbReference>
<accession>A0A7T7MA54</accession>
<protein>
    <submittedName>
        <fullName evidence="7">NADPH-dependent oxidoreductase</fullName>
    </submittedName>
</protein>
<dbReference type="Pfam" id="PF00881">
    <property type="entry name" value="Nitroreductase"/>
    <property type="match status" value="1"/>
</dbReference>
<dbReference type="InterPro" id="IPR016446">
    <property type="entry name" value="Flavin_OxRdtase_Frp"/>
</dbReference>
<keyword evidence="3 5" id="KW-0288">FMN</keyword>
<dbReference type="RefSeq" id="WP_200276266.1">
    <property type="nucleotide sequence ID" value="NZ_CP066802.1"/>
</dbReference>
<dbReference type="PANTHER" id="PTHR43425:SF2">
    <property type="entry name" value="OXYGEN-INSENSITIVE NADPH NITROREDUCTASE"/>
    <property type="match status" value="1"/>
</dbReference>
<keyword evidence="4 5" id="KW-0560">Oxidoreductase</keyword>
<feature type="domain" description="Nitroreductase" evidence="6">
    <location>
        <begin position="22"/>
        <end position="178"/>
    </location>
</feature>
<evidence type="ECO:0000256" key="5">
    <source>
        <dbReference type="PIRNR" id="PIRNR005426"/>
    </source>
</evidence>
<dbReference type="Proteomes" id="UP000595895">
    <property type="component" value="Chromosome"/>
</dbReference>
<evidence type="ECO:0000313" key="8">
    <source>
        <dbReference type="Proteomes" id="UP000595895"/>
    </source>
</evidence>
<evidence type="ECO:0000256" key="4">
    <source>
        <dbReference type="ARBA" id="ARBA00023002"/>
    </source>
</evidence>
<evidence type="ECO:0000259" key="6">
    <source>
        <dbReference type="Pfam" id="PF00881"/>
    </source>
</evidence>
<dbReference type="PIRSF" id="PIRSF005426">
    <property type="entry name" value="Frp"/>
    <property type="match status" value="1"/>
</dbReference>
<keyword evidence="5" id="KW-0521">NADP</keyword>
<dbReference type="EMBL" id="CP066802">
    <property type="protein sequence ID" value="QQM67570.1"/>
    <property type="molecule type" value="Genomic_DNA"/>
</dbReference>
<name>A0A7T7MA54_9ACTO</name>
<dbReference type="GO" id="GO:0016491">
    <property type="term" value="F:oxidoreductase activity"/>
    <property type="evidence" value="ECO:0007669"/>
    <property type="project" value="UniProtKB-UniRule"/>
</dbReference>
<keyword evidence="2 5" id="KW-0285">Flavoprotein</keyword>
<dbReference type="Gene3D" id="3.40.109.10">
    <property type="entry name" value="NADH Oxidase"/>
    <property type="match status" value="1"/>
</dbReference>
<evidence type="ECO:0000256" key="1">
    <source>
        <dbReference type="ARBA" id="ARBA00008366"/>
    </source>
</evidence>
<dbReference type="AlphaFoldDB" id="A0A7T7MA54"/>